<keyword evidence="9" id="KW-0175">Coiled coil</keyword>
<feature type="transmembrane region" description="Helical" evidence="10">
    <location>
        <begin position="31"/>
        <end position="51"/>
    </location>
</feature>
<keyword evidence="10" id="KW-0472">Membrane</keyword>
<sequence>MGIYIVGTGVCNVANIASISEAGSRAARLSLLNLIPTFISLGQGFGARYLGVSRSTYRTFHTVCGYMALVQGAIHVSIVARTRTISASNDVQFYGILVGSMMLGLSFLPLVKKRVYEVFLRTHQGCALVLLYALWRHVQMLQVTETWICLLACTCLAPCSLLIQLARIIYRNFVKGKRRAKLIRIGHGEDVACIRVSLPRPWQVRAGEHVWLNVPGLGLFYLFQFHPFTVTWWDEDDTGEICSISLLVQSQAGFTKKLLQSTMAGEIYMAHIDGPYGPATVGPCGLSERMGDYGHIFMVATGIGIAAQLPYIKELLEQRRNSGIRTQRIALVWQLEQEGDWKSARDWLQLLVKQDDHYLLSVTVYDSLKPPSPSDPLSFGYHDLIKIYGGQPTWEDHLSSEVSQQNGRMLVAGTVYYMPVSVEQAGEVLGIEIQPLEVRLKSTEDLGYSWKIEKTSLETFFDKNLSKHSVGAYMQLYHGVGQDFYAIHCDGRQVNSVSSRDCLAHVQEENERLNKILEQAEAEKARIKQTMAHVEEEIGFQKAKNEEAQMTIHQNQQEIQYWMNVAEAYRLGCKQCSDALRQLAEFAHGVRPEMNMFLQQ</sequence>
<evidence type="ECO:0000256" key="10">
    <source>
        <dbReference type="SAM" id="Phobius"/>
    </source>
</evidence>
<dbReference type="OrthoDB" id="4494341at2759"/>
<feature type="transmembrane region" description="Helical" evidence="10">
    <location>
        <begin position="118"/>
        <end position="135"/>
    </location>
</feature>
<dbReference type="InterPro" id="IPR013121">
    <property type="entry name" value="Fe_red_NAD-bd_6"/>
</dbReference>
<dbReference type="EC" id="1.16.1.9" evidence="3"/>
<dbReference type="SUPFAM" id="SSF63380">
    <property type="entry name" value="Riboflavin synthase domain-like"/>
    <property type="match status" value="1"/>
</dbReference>
<dbReference type="GO" id="GO:0015677">
    <property type="term" value="P:copper ion import"/>
    <property type="evidence" value="ECO:0007669"/>
    <property type="project" value="TreeGrafter"/>
</dbReference>
<feature type="transmembrane region" description="Helical" evidence="10">
    <location>
        <begin position="147"/>
        <end position="170"/>
    </location>
</feature>
<reference evidence="12 13" key="1">
    <citation type="submission" date="2016-12" db="EMBL/GenBank/DDBJ databases">
        <title>The genomes of Aspergillus section Nigri reveals drivers in fungal speciation.</title>
        <authorList>
            <consortium name="DOE Joint Genome Institute"/>
            <person name="Vesth T.C."/>
            <person name="Nybo J."/>
            <person name="Theobald S."/>
            <person name="Brandl J."/>
            <person name="Frisvad J.C."/>
            <person name="Nielsen K.F."/>
            <person name="Lyhne E.K."/>
            <person name="Kogle M.E."/>
            <person name="Kuo A."/>
            <person name="Riley R."/>
            <person name="Clum A."/>
            <person name="Nolan M."/>
            <person name="Lipzen A."/>
            <person name="Salamov A."/>
            <person name="Henrissat B."/>
            <person name="Wiebenga A."/>
            <person name="De Vries R.P."/>
            <person name="Grigoriev I.V."/>
            <person name="Mortensen U.H."/>
            <person name="Andersen M.R."/>
            <person name="Baker S.E."/>
        </authorList>
    </citation>
    <scope>NUCLEOTIDE SEQUENCE [LARGE SCALE GENOMIC DNA]</scope>
    <source>
        <strain evidence="12 13">CBS 121591</strain>
    </source>
</reference>
<evidence type="ECO:0000313" key="13">
    <source>
        <dbReference type="Proteomes" id="UP000248340"/>
    </source>
</evidence>
<evidence type="ECO:0000256" key="1">
    <source>
        <dbReference type="ARBA" id="ARBA00004651"/>
    </source>
</evidence>
<comment type="catalytic activity">
    <reaction evidence="8">
        <text>2 a Fe(II)-siderophore + NADP(+) + H(+) = 2 a Fe(III)-siderophore + NADPH</text>
        <dbReference type="Rhea" id="RHEA:28795"/>
        <dbReference type="Rhea" id="RHEA-COMP:11342"/>
        <dbReference type="Rhea" id="RHEA-COMP:11344"/>
        <dbReference type="ChEBI" id="CHEBI:15378"/>
        <dbReference type="ChEBI" id="CHEBI:29033"/>
        <dbReference type="ChEBI" id="CHEBI:29034"/>
        <dbReference type="ChEBI" id="CHEBI:57783"/>
        <dbReference type="ChEBI" id="CHEBI:58349"/>
        <dbReference type="EC" id="1.16.1.9"/>
    </reaction>
</comment>
<protein>
    <recommendedName>
        <fullName evidence="3">ferric-chelate reductase (NADPH)</fullName>
        <ecNumber evidence="3">1.16.1.9</ecNumber>
    </recommendedName>
</protein>
<keyword evidence="7" id="KW-0560">Oxidoreductase</keyword>
<evidence type="ECO:0000259" key="11">
    <source>
        <dbReference type="PROSITE" id="PS51384"/>
    </source>
</evidence>
<evidence type="ECO:0000256" key="6">
    <source>
        <dbReference type="ARBA" id="ARBA00022982"/>
    </source>
</evidence>
<evidence type="ECO:0000256" key="8">
    <source>
        <dbReference type="ARBA" id="ARBA00048483"/>
    </source>
</evidence>
<dbReference type="EMBL" id="KZ821708">
    <property type="protein sequence ID" value="PYH80586.1"/>
    <property type="molecule type" value="Genomic_DNA"/>
</dbReference>
<keyword evidence="10" id="KW-1133">Transmembrane helix</keyword>
<dbReference type="GO" id="GO:0052851">
    <property type="term" value="F:ferric-chelate reductase (NADPH) activity"/>
    <property type="evidence" value="ECO:0007669"/>
    <property type="project" value="UniProtKB-EC"/>
</dbReference>
<dbReference type="VEuPathDB" id="FungiDB:BO82DRAFT_417202"/>
<dbReference type="GeneID" id="37142756"/>
<evidence type="ECO:0000256" key="5">
    <source>
        <dbReference type="ARBA" id="ARBA00022475"/>
    </source>
</evidence>
<evidence type="ECO:0000256" key="3">
    <source>
        <dbReference type="ARBA" id="ARBA00012668"/>
    </source>
</evidence>
<dbReference type="AlphaFoldDB" id="A0A319C3P3"/>
<evidence type="ECO:0000256" key="4">
    <source>
        <dbReference type="ARBA" id="ARBA00022448"/>
    </source>
</evidence>
<evidence type="ECO:0000256" key="9">
    <source>
        <dbReference type="SAM" id="Coils"/>
    </source>
</evidence>
<organism evidence="12 13">
    <name type="scientific">Aspergillus uvarum CBS 121591</name>
    <dbReference type="NCBI Taxonomy" id="1448315"/>
    <lineage>
        <taxon>Eukaryota</taxon>
        <taxon>Fungi</taxon>
        <taxon>Dikarya</taxon>
        <taxon>Ascomycota</taxon>
        <taxon>Pezizomycotina</taxon>
        <taxon>Eurotiomycetes</taxon>
        <taxon>Eurotiomycetidae</taxon>
        <taxon>Eurotiales</taxon>
        <taxon>Aspergillaceae</taxon>
        <taxon>Aspergillus</taxon>
        <taxon>Aspergillus subgen. Circumdati</taxon>
    </lineage>
</organism>
<proteinExistence type="inferred from homology"/>
<dbReference type="PANTHER" id="PTHR32361:SF26">
    <property type="entry name" value="FAD-BINDING 8 DOMAIN-CONTAINING PROTEIN-RELATED"/>
    <property type="match status" value="1"/>
</dbReference>
<dbReference type="PANTHER" id="PTHR32361">
    <property type="entry name" value="FERRIC/CUPRIC REDUCTASE TRANSMEMBRANE COMPONENT"/>
    <property type="match status" value="1"/>
</dbReference>
<dbReference type="InterPro" id="IPR039261">
    <property type="entry name" value="FNR_nucleotide-bd"/>
</dbReference>
<keyword evidence="4" id="KW-0813">Transport</keyword>
<dbReference type="Pfam" id="PF08022">
    <property type="entry name" value="FAD_binding_8"/>
    <property type="match status" value="1"/>
</dbReference>
<keyword evidence="6" id="KW-0249">Electron transport</keyword>
<dbReference type="PROSITE" id="PS51384">
    <property type="entry name" value="FAD_FR"/>
    <property type="match status" value="1"/>
</dbReference>
<dbReference type="GO" id="GO:0006826">
    <property type="term" value="P:iron ion transport"/>
    <property type="evidence" value="ECO:0007669"/>
    <property type="project" value="TreeGrafter"/>
</dbReference>
<dbReference type="RefSeq" id="XP_025490786.1">
    <property type="nucleotide sequence ID" value="XM_025640014.1"/>
</dbReference>
<dbReference type="Pfam" id="PF08030">
    <property type="entry name" value="NAD_binding_6"/>
    <property type="match status" value="1"/>
</dbReference>
<feature type="transmembrane region" description="Helical" evidence="10">
    <location>
        <begin position="92"/>
        <end position="111"/>
    </location>
</feature>
<dbReference type="STRING" id="1448315.A0A319C3P3"/>
<evidence type="ECO:0000256" key="7">
    <source>
        <dbReference type="ARBA" id="ARBA00023002"/>
    </source>
</evidence>
<feature type="domain" description="FAD-binding FR-type" evidence="11">
    <location>
        <begin position="175"/>
        <end position="282"/>
    </location>
</feature>
<dbReference type="InterPro" id="IPR013112">
    <property type="entry name" value="FAD-bd_8"/>
</dbReference>
<dbReference type="Proteomes" id="UP000248340">
    <property type="component" value="Unassembled WGS sequence"/>
</dbReference>
<dbReference type="SUPFAM" id="SSF52343">
    <property type="entry name" value="Ferredoxin reductase-like, C-terminal NADP-linked domain"/>
    <property type="match status" value="1"/>
</dbReference>
<keyword evidence="10" id="KW-0812">Transmembrane</keyword>
<keyword evidence="5" id="KW-1003">Cell membrane</keyword>
<gene>
    <name evidence="12" type="ORF">BO82DRAFT_417202</name>
</gene>
<dbReference type="GO" id="GO:0005886">
    <property type="term" value="C:plasma membrane"/>
    <property type="evidence" value="ECO:0007669"/>
    <property type="project" value="UniProtKB-SubCell"/>
</dbReference>
<feature type="coiled-coil region" evidence="9">
    <location>
        <begin position="503"/>
        <end position="537"/>
    </location>
</feature>
<name>A0A319C3P3_9EURO</name>
<evidence type="ECO:0000256" key="2">
    <source>
        <dbReference type="ARBA" id="ARBA00006278"/>
    </source>
</evidence>
<evidence type="ECO:0000313" key="12">
    <source>
        <dbReference type="EMBL" id="PYH80586.1"/>
    </source>
</evidence>
<dbReference type="InterPro" id="IPR017938">
    <property type="entry name" value="Riboflavin_synthase-like_b-brl"/>
</dbReference>
<feature type="transmembrane region" description="Helical" evidence="10">
    <location>
        <begin position="63"/>
        <end position="80"/>
    </location>
</feature>
<keyword evidence="13" id="KW-1185">Reference proteome</keyword>
<comment type="similarity">
    <text evidence="2">Belongs to the ferric reductase (FRE) family.</text>
</comment>
<dbReference type="Gene3D" id="3.40.50.80">
    <property type="entry name" value="Nucleotide-binding domain of ferredoxin-NADP reductase (FNR) module"/>
    <property type="match status" value="1"/>
</dbReference>
<dbReference type="CDD" id="cd06186">
    <property type="entry name" value="NOX_Duox_like_FAD_NADP"/>
    <property type="match status" value="1"/>
</dbReference>
<accession>A0A319C3P3</accession>
<dbReference type="GO" id="GO:0006879">
    <property type="term" value="P:intracellular iron ion homeostasis"/>
    <property type="evidence" value="ECO:0007669"/>
    <property type="project" value="TreeGrafter"/>
</dbReference>
<dbReference type="InterPro" id="IPR051410">
    <property type="entry name" value="Ferric/Cupric_Reductase"/>
</dbReference>
<comment type="subcellular location">
    <subcellularLocation>
        <location evidence="1">Cell membrane</location>
        <topology evidence="1">Multi-pass membrane protein</topology>
    </subcellularLocation>
</comment>
<dbReference type="InterPro" id="IPR017927">
    <property type="entry name" value="FAD-bd_FR_type"/>
</dbReference>